<dbReference type="Pfam" id="PF00067">
    <property type="entry name" value="p450"/>
    <property type="match status" value="1"/>
</dbReference>
<comment type="similarity">
    <text evidence="1 2">Belongs to the cytochrome P450 family.</text>
</comment>
<gene>
    <name evidence="3" type="ORF">SAMN05216605_102461</name>
</gene>
<keyword evidence="2" id="KW-0479">Metal-binding</keyword>
<evidence type="ECO:0000313" key="4">
    <source>
        <dbReference type="Proteomes" id="UP000182894"/>
    </source>
</evidence>
<accession>A0A1G7VDX6</accession>
<evidence type="ECO:0000313" key="3">
    <source>
        <dbReference type="EMBL" id="SDG57559.1"/>
    </source>
</evidence>
<dbReference type="OrthoDB" id="4258484at2"/>
<dbReference type="RefSeq" id="WP_074750909.1">
    <property type="nucleotide sequence ID" value="NZ_FNCO01000002.1"/>
</dbReference>
<dbReference type="InterPro" id="IPR017972">
    <property type="entry name" value="Cyt_P450_CS"/>
</dbReference>
<dbReference type="GO" id="GO:0004497">
    <property type="term" value="F:monooxygenase activity"/>
    <property type="evidence" value="ECO:0007669"/>
    <property type="project" value="UniProtKB-KW"/>
</dbReference>
<reference evidence="4" key="1">
    <citation type="submission" date="2016-10" db="EMBL/GenBank/DDBJ databases">
        <authorList>
            <person name="Varghese N."/>
            <person name="Submissions S."/>
        </authorList>
    </citation>
    <scope>NUCLEOTIDE SEQUENCE [LARGE SCALE GENOMIC DNA]</scope>
    <source>
        <strain evidence="4">ATCC 700689</strain>
    </source>
</reference>
<keyword evidence="2" id="KW-0560">Oxidoreductase</keyword>
<dbReference type="EMBL" id="FNCO01000002">
    <property type="protein sequence ID" value="SDG57559.1"/>
    <property type="molecule type" value="Genomic_DNA"/>
</dbReference>
<dbReference type="GO" id="GO:0016705">
    <property type="term" value="F:oxidoreductase activity, acting on paired donors, with incorporation or reduction of molecular oxygen"/>
    <property type="evidence" value="ECO:0007669"/>
    <property type="project" value="InterPro"/>
</dbReference>
<keyword evidence="2" id="KW-0503">Monooxygenase</keyword>
<dbReference type="PRINTS" id="PR00385">
    <property type="entry name" value="P450"/>
</dbReference>
<dbReference type="PROSITE" id="PS00086">
    <property type="entry name" value="CYTOCHROME_P450"/>
    <property type="match status" value="1"/>
</dbReference>
<dbReference type="STRING" id="89065.SAMN05216605_102461"/>
<dbReference type="PANTHER" id="PTHR46696:SF3">
    <property type="entry name" value="PULCHERRIMINIC ACID SYNTHASE"/>
    <property type="match status" value="1"/>
</dbReference>
<dbReference type="PRINTS" id="PR00359">
    <property type="entry name" value="BP450"/>
</dbReference>
<dbReference type="InterPro" id="IPR036396">
    <property type="entry name" value="Cyt_P450_sf"/>
</dbReference>
<protein>
    <submittedName>
        <fullName evidence="3">Cytochrome P450</fullName>
    </submittedName>
</protein>
<evidence type="ECO:0000256" key="1">
    <source>
        <dbReference type="ARBA" id="ARBA00010617"/>
    </source>
</evidence>
<dbReference type="Gene3D" id="1.10.630.10">
    <property type="entry name" value="Cytochrome P450"/>
    <property type="match status" value="1"/>
</dbReference>
<dbReference type="SUPFAM" id="SSF48264">
    <property type="entry name" value="Cytochrome P450"/>
    <property type="match status" value="1"/>
</dbReference>
<dbReference type="InterPro" id="IPR002397">
    <property type="entry name" value="Cyt_P450_B"/>
</dbReference>
<dbReference type="GO" id="GO:0020037">
    <property type="term" value="F:heme binding"/>
    <property type="evidence" value="ECO:0007669"/>
    <property type="project" value="InterPro"/>
</dbReference>
<dbReference type="Proteomes" id="UP000182894">
    <property type="component" value="Unassembled WGS sequence"/>
</dbReference>
<dbReference type="GO" id="GO:0005506">
    <property type="term" value="F:iron ion binding"/>
    <property type="evidence" value="ECO:0007669"/>
    <property type="project" value="InterPro"/>
</dbReference>
<proteinExistence type="inferred from homology"/>
<sequence length="432" mass="47732">MSSENTVLEADSTVLNLESAYSAVSDMYKGADLDIHALCREMRHQSPVHEGDFVARFGVPTNAGMQAGTRPTFALFKYQDVMAVLRDGASFTSGFIAEGLGAFFDGLIILAMDGEQHRKVRALLQPAFMPETVNKWRGKIDRVIREDFLIPMIGDKRADLMDFGLNFPIREMYALMGFPEDDPQTYRQYAAWALAMVGGNQIDPAKAPEARRLAGIAVKSLYDEILKVVIQRRATGSDGDDLIGRLLRAEHEGRQLDDHEVTTFVRSLLPAAGETTSRTFSSVLTLLLTTKGLLDRVRNDRTLIGKLIDETVRYEPVATFKVREAAKDVEIRGVKIPKGAFVQCMVVSANRDEEAFENPDAFDIDRKPKPSFGFGFGPHMCIGQFVAKVELNCAINAILDLFPNVRLDPSKPAPVISGAQLRGASSLSVIWD</sequence>
<name>A0A1G7VDX6_9PSED</name>
<dbReference type="PANTHER" id="PTHR46696">
    <property type="entry name" value="P450, PUTATIVE (EUROFUNG)-RELATED"/>
    <property type="match status" value="1"/>
</dbReference>
<keyword evidence="2" id="KW-0408">Iron</keyword>
<evidence type="ECO:0000256" key="2">
    <source>
        <dbReference type="RuleBase" id="RU000461"/>
    </source>
</evidence>
<dbReference type="CDD" id="cd20629">
    <property type="entry name" value="P450_pinF1-like"/>
    <property type="match status" value="1"/>
</dbReference>
<keyword evidence="4" id="KW-1185">Reference proteome</keyword>
<organism evidence="3 4">
    <name type="scientific">Pseudomonas abietaniphila</name>
    <dbReference type="NCBI Taxonomy" id="89065"/>
    <lineage>
        <taxon>Bacteria</taxon>
        <taxon>Pseudomonadati</taxon>
        <taxon>Pseudomonadota</taxon>
        <taxon>Gammaproteobacteria</taxon>
        <taxon>Pseudomonadales</taxon>
        <taxon>Pseudomonadaceae</taxon>
        <taxon>Pseudomonas</taxon>
    </lineage>
</organism>
<dbReference type="InterPro" id="IPR001128">
    <property type="entry name" value="Cyt_P450"/>
</dbReference>
<keyword evidence="2" id="KW-0349">Heme</keyword>
<dbReference type="AlphaFoldDB" id="A0A1G7VDX6"/>